<evidence type="ECO:0000313" key="3">
    <source>
        <dbReference type="EMBL" id="MDI4645161.1"/>
    </source>
</evidence>
<gene>
    <name evidence="3" type="ORF">KB449_09330</name>
</gene>
<dbReference type="Pfam" id="PF01547">
    <property type="entry name" value="SBP_bac_1"/>
    <property type="match status" value="1"/>
</dbReference>
<organism evidence="3 4">
    <name type="scientific">Cohnella hashimotonis</name>
    <dbReference type="NCBI Taxonomy" id="2826895"/>
    <lineage>
        <taxon>Bacteria</taxon>
        <taxon>Bacillati</taxon>
        <taxon>Bacillota</taxon>
        <taxon>Bacilli</taxon>
        <taxon>Bacillales</taxon>
        <taxon>Paenibacillaceae</taxon>
        <taxon>Cohnella</taxon>
    </lineage>
</organism>
<accession>A0ABT6TEC7</accession>
<dbReference type="PANTHER" id="PTHR43649:SF12">
    <property type="entry name" value="DIACETYLCHITOBIOSE BINDING PROTEIN DASA"/>
    <property type="match status" value="1"/>
</dbReference>
<dbReference type="SUPFAM" id="SSF53850">
    <property type="entry name" value="Periplasmic binding protein-like II"/>
    <property type="match status" value="1"/>
</dbReference>
<dbReference type="PANTHER" id="PTHR43649">
    <property type="entry name" value="ARABINOSE-BINDING PROTEIN-RELATED"/>
    <property type="match status" value="1"/>
</dbReference>
<name>A0ABT6TEC7_9BACL</name>
<dbReference type="PROSITE" id="PS51257">
    <property type="entry name" value="PROKAR_LIPOPROTEIN"/>
    <property type="match status" value="1"/>
</dbReference>
<dbReference type="Proteomes" id="UP001161691">
    <property type="component" value="Unassembled WGS sequence"/>
</dbReference>
<keyword evidence="1" id="KW-0732">Signal</keyword>
<reference evidence="3" key="1">
    <citation type="submission" date="2023-04" db="EMBL/GenBank/DDBJ databases">
        <title>Comparative genomic analysis of Cohnella hashimotonis sp. nov., isolated from the International Space Station.</title>
        <authorList>
            <person name="Venkateswaran K."/>
            <person name="Simpson A."/>
        </authorList>
    </citation>
    <scope>NUCLEOTIDE SEQUENCE</scope>
    <source>
        <strain evidence="3">F6_2S_P_1</strain>
    </source>
</reference>
<feature type="domain" description="DUF3502" evidence="2">
    <location>
        <begin position="432"/>
        <end position="498"/>
    </location>
</feature>
<proteinExistence type="predicted"/>
<dbReference type="InterPro" id="IPR022627">
    <property type="entry name" value="DUF3502"/>
</dbReference>
<protein>
    <submittedName>
        <fullName evidence="3">ABC transporter substrate-binding protein</fullName>
    </submittedName>
</protein>
<dbReference type="Gene3D" id="3.40.190.10">
    <property type="entry name" value="Periplasmic binding protein-like II"/>
    <property type="match status" value="1"/>
</dbReference>
<evidence type="ECO:0000313" key="4">
    <source>
        <dbReference type="Proteomes" id="UP001161691"/>
    </source>
</evidence>
<keyword evidence="4" id="KW-1185">Reference proteome</keyword>
<dbReference type="RefSeq" id="WP_282908113.1">
    <property type="nucleotide sequence ID" value="NZ_JAGRPV010000001.1"/>
</dbReference>
<dbReference type="EMBL" id="JAGRPV010000001">
    <property type="protein sequence ID" value="MDI4645161.1"/>
    <property type="molecule type" value="Genomic_DNA"/>
</dbReference>
<feature type="chain" id="PRO_5046743935" evidence="1">
    <location>
        <begin position="21"/>
        <end position="501"/>
    </location>
</feature>
<dbReference type="InterPro" id="IPR006059">
    <property type="entry name" value="SBP"/>
</dbReference>
<feature type="signal peptide" evidence="1">
    <location>
        <begin position="1"/>
        <end position="20"/>
    </location>
</feature>
<dbReference type="Pfam" id="PF12010">
    <property type="entry name" value="DUF3502"/>
    <property type="match status" value="1"/>
</dbReference>
<sequence length="501" mass="56063">MIKRLLFVSIAFILVLAVLAGCSGNKPNENSSSGNKSSSGEPYTVNFAYHAPKEGNQQEVNKLINELTMKDLNMKVNLIPLSWDTYNSKLPMMLASGEPIDISFAFSFSMPNFLDGGYIVDASKYEEYTKDIYGVLGDDVKAGYIGDMLVGFPMMNSRATPSGIFVRKDIFEALGYKESDFNVTTDDYSSFDKITEMFAKVKEKYPDITPFDGFRTFGLNFISYIDGLGDQFGVLDNYGQSTTFKNWYESEQFLQFAKLNRKWFTEGYSSKDIAVDKELGQAKMKAGKTFAIFASYGPNVLTEMKSQTGYDVVMIPVSKKMKATVAVSGAMNVVLSTSKDKAKAFQFLNWAYTNAEFNDLLNWGVPGKDWVVNENGQADYPPGQTAQTVNYHSDYGFIYPNQYLMTPWAGSPKDIWDRLKNFDQDAIISKAFGLNFDSAPVSAELSQLNSVLAKYENAINFGAVDPEENIKKLNDELYGAGLQKVIDEKQRQLDAWLAKQK</sequence>
<evidence type="ECO:0000256" key="1">
    <source>
        <dbReference type="SAM" id="SignalP"/>
    </source>
</evidence>
<evidence type="ECO:0000259" key="2">
    <source>
        <dbReference type="Pfam" id="PF12010"/>
    </source>
</evidence>
<dbReference type="InterPro" id="IPR050490">
    <property type="entry name" value="Bact_solute-bd_prot1"/>
</dbReference>
<comment type="caution">
    <text evidence="3">The sequence shown here is derived from an EMBL/GenBank/DDBJ whole genome shotgun (WGS) entry which is preliminary data.</text>
</comment>